<name>A0A2S2NEY5_SCHGA</name>
<sequence>MHFPIYRKAFCRTLPLTYNSTSDMPIGYPTVYLYKFLPDVFNSSLDDNKCYCPQDGCLLPGLSDISPCYYNIPVAVSFPHFYGGDPALLDNVNGIAPNMEKHQSVVAVQPDLGIPLAVDIKIQLNLIIKATRYVNRAKKFNGLTLPICWLHLEVKSLPSSLNALLYLCFNVGPVLVKAVVALTASVGFFLVGLAVKRFGRGQQKQQHPVNGSTTGDHENGRGRGCEDDDDDDDYEDGGSGGGAESGGLIVKCGPATGRYRDKSYLPLHVTVSGSPSVVVDYDHSQDYARGR</sequence>
<feature type="compositionally biased region" description="Polar residues" evidence="8">
    <location>
        <begin position="202"/>
        <end position="214"/>
    </location>
</feature>
<dbReference type="PRINTS" id="PR01609">
    <property type="entry name" value="CD36FAMILY"/>
</dbReference>
<feature type="compositionally biased region" description="Acidic residues" evidence="8">
    <location>
        <begin position="226"/>
        <end position="236"/>
    </location>
</feature>
<protein>
    <submittedName>
        <fullName evidence="10">Scavenger receptor class B member 1</fullName>
    </submittedName>
</protein>
<keyword evidence="7" id="KW-0325">Glycoprotein</keyword>
<dbReference type="EMBL" id="GGMR01003086">
    <property type="protein sequence ID" value="MBY15705.1"/>
    <property type="molecule type" value="Transcribed_RNA"/>
</dbReference>
<evidence type="ECO:0000256" key="6">
    <source>
        <dbReference type="ARBA" id="ARBA00023136"/>
    </source>
</evidence>
<keyword evidence="4 9" id="KW-0812">Transmembrane</keyword>
<evidence type="ECO:0000256" key="3">
    <source>
        <dbReference type="ARBA" id="ARBA00022475"/>
    </source>
</evidence>
<reference evidence="10" key="1">
    <citation type="submission" date="2018-04" db="EMBL/GenBank/DDBJ databases">
        <title>Transcriptome of Schizaphis graminum biotype I.</title>
        <authorList>
            <person name="Scully E.D."/>
            <person name="Geib S.M."/>
            <person name="Palmer N.A."/>
            <person name="Koch K."/>
            <person name="Bradshaw J."/>
            <person name="Heng-Moss T."/>
            <person name="Sarath G."/>
        </authorList>
    </citation>
    <scope>NUCLEOTIDE SEQUENCE</scope>
</reference>
<keyword evidence="6 9" id="KW-0472">Membrane</keyword>
<dbReference type="GO" id="GO:0005044">
    <property type="term" value="F:scavenger receptor activity"/>
    <property type="evidence" value="ECO:0007669"/>
    <property type="project" value="TreeGrafter"/>
</dbReference>
<evidence type="ECO:0000256" key="7">
    <source>
        <dbReference type="ARBA" id="ARBA00023180"/>
    </source>
</evidence>
<keyword evidence="5 9" id="KW-1133">Transmembrane helix</keyword>
<feature type="region of interest" description="Disordered" evidence="8">
    <location>
        <begin position="202"/>
        <end position="249"/>
    </location>
</feature>
<keyword evidence="3" id="KW-1003">Cell membrane</keyword>
<dbReference type="InterPro" id="IPR002159">
    <property type="entry name" value="CD36_fam"/>
</dbReference>
<dbReference type="Pfam" id="PF01130">
    <property type="entry name" value="CD36"/>
    <property type="match status" value="1"/>
</dbReference>
<dbReference type="PANTHER" id="PTHR11923:SF104">
    <property type="entry name" value="FI07620P"/>
    <property type="match status" value="1"/>
</dbReference>
<comment type="similarity">
    <text evidence="2">Belongs to the CD36 family.</text>
</comment>
<evidence type="ECO:0000256" key="5">
    <source>
        <dbReference type="ARBA" id="ARBA00022989"/>
    </source>
</evidence>
<dbReference type="PANTHER" id="PTHR11923">
    <property type="entry name" value="SCAVENGER RECEPTOR CLASS B TYPE-1 SR-B1"/>
    <property type="match status" value="1"/>
</dbReference>
<organism evidence="10">
    <name type="scientific">Schizaphis graminum</name>
    <name type="common">Green bug aphid</name>
    <dbReference type="NCBI Taxonomy" id="13262"/>
    <lineage>
        <taxon>Eukaryota</taxon>
        <taxon>Metazoa</taxon>
        <taxon>Ecdysozoa</taxon>
        <taxon>Arthropoda</taxon>
        <taxon>Hexapoda</taxon>
        <taxon>Insecta</taxon>
        <taxon>Pterygota</taxon>
        <taxon>Neoptera</taxon>
        <taxon>Paraneoptera</taxon>
        <taxon>Hemiptera</taxon>
        <taxon>Sternorrhyncha</taxon>
        <taxon>Aphidomorpha</taxon>
        <taxon>Aphidoidea</taxon>
        <taxon>Aphididae</taxon>
        <taxon>Aphidini</taxon>
        <taxon>Schizaphis</taxon>
    </lineage>
</organism>
<evidence type="ECO:0000256" key="8">
    <source>
        <dbReference type="SAM" id="MobiDB-lite"/>
    </source>
</evidence>
<evidence type="ECO:0000256" key="1">
    <source>
        <dbReference type="ARBA" id="ARBA00004236"/>
    </source>
</evidence>
<gene>
    <name evidence="10" type="primary">SCARB1_1</name>
    <name evidence="10" type="ORF">g.36334</name>
</gene>
<evidence type="ECO:0000256" key="9">
    <source>
        <dbReference type="SAM" id="Phobius"/>
    </source>
</evidence>
<feature type="transmembrane region" description="Helical" evidence="9">
    <location>
        <begin position="174"/>
        <end position="195"/>
    </location>
</feature>
<comment type="subcellular location">
    <subcellularLocation>
        <location evidence="1">Cell membrane</location>
    </subcellularLocation>
</comment>
<feature type="compositionally biased region" description="Basic and acidic residues" evidence="8">
    <location>
        <begin position="215"/>
        <end position="225"/>
    </location>
</feature>
<keyword evidence="10" id="KW-0675">Receptor</keyword>
<evidence type="ECO:0000256" key="4">
    <source>
        <dbReference type="ARBA" id="ARBA00022692"/>
    </source>
</evidence>
<evidence type="ECO:0000313" key="10">
    <source>
        <dbReference type="EMBL" id="MBY15705.1"/>
    </source>
</evidence>
<dbReference type="GO" id="GO:0005886">
    <property type="term" value="C:plasma membrane"/>
    <property type="evidence" value="ECO:0007669"/>
    <property type="project" value="UniProtKB-SubCell"/>
</dbReference>
<proteinExistence type="inferred from homology"/>
<evidence type="ECO:0000256" key="2">
    <source>
        <dbReference type="ARBA" id="ARBA00010532"/>
    </source>
</evidence>
<accession>A0A2S2NEY5</accession>
<dbReference type="GO" id="GO:0005737">
    <property type="term" value="C:cytoplasm"/>
    <property type="evidence" value="ECO:0007669"/>
    <property type="project" value="TreeGrafter"/>
</dbReference>
<dbReference type="AlphaFoldDB" id="A0A2S2NEY5"/>